<dbReference type="Proteomes" id="UP000673552">
    <property type="component" value="Unassembled WGS sequence"/>
</dbReference>
<dbReference type="EMBL" id="JAFEUZ010000035">
    <property type="protein sequence ID" value="KAG5467087.1"/>
    <property type="molecule type" value="Genomic_DNA"/>
</dbReference>
<reference evidence="3" key="2">
    <citation type="journal article" date="2021" name="Sci. Data">
        <title>Chromosome-scale genome sequencing, assembly and annotation of six genomes from subfamily Leishmaniinae.</title>
        <authorList>
            <person name="Almutairi H."/>
            <person name="Urbaniak M.D."/>
            <person name="Bates M.D."/>
            <person name="Jariyapan N."/>
            <person name="Kwakye-Nuako G."/>
            <person name="Thomaz Soccol V."/>
            <person name="Al-Salem W.S."/>
            <person name="Dillon R.J."/>
            <person name="Bates P.A."/>
            <person name="Gatherer D."/>
        </authorList>
    </citation>
    <scope>NUCLEOTIDE SEQUENCE [LARGE SCALE GENOMIC DNA]</scope>
</reference>
<feature type="coiled-coil region" evidence="1">
    <location>
        <begin position="94"/>
        <end position="149"/>
    </location>
</feature>
<organism evidence="2 3">
    <name type="scientific">Leishmania martiniquensis</name>
    <dbReference type="NCBI Taxonomy" id="1580590"/>
    <lineage>
        <taxon>Eukaryota</taxon>
        <taxon>Discoba</taxon>
        <taxon>Euglenozoa</taxon>
        <taxon>Kinetoplastea</taxon>
        <taxon>Metakinetoplastina</taxon>
        <taxon>Trypanosomatida</taxon>
        <taxon>Trypanosomatidae</taxon>
        <taxon>Leishmaniinae</taxon>
        <taxon>Leishmania</taxon>
    </lineage>
</organism>
<reference evidence="3" key="1">
    <citation type="journal article" date="2021" name="Microbiol. Resour. Announc.">
        <title>LGAAP: Leishmaniinae Genome Assembly and Annotation Pipeline.</title>
        <authorList>
            <person name="Almutairi H."/>
            <person name="Urbaniak M.D."/>
            <person name="Bates M.D."/>
            <person name="Jariyapan N."/>
            <person name="Kwakye-Nuako G."/>
            <person name="Thomaz-Soccol V."/>
            <person name="Al-Salem W.S."/>
            <person name="Dillon R.J."/>
            <person name="Bates P.A."/>
            <person name="Gatherer D."/>
        </authorList>
    </citation>
    <scope>NUCLEOTIDE SEQUENCE [LARGE SCALE GENOMIC DNA]</scope>
</reference>
<comment type="caution">
    <text evidence="2">The sequence shown here is derived from an EMBL/GenBank/DDBJ whole genome shotgun (WGS) entry which is preliminary data.</text>
</comment>
<protein>
    <submittedName>
        <fullName evidence="2">Uncharacterized protein</fullName>
    </submittedName>
</protein>
<name>A0A836GGD4_9TRYP</name>
<keyword evidence="3" id="KW-1185">Reference proteome</keyword>
<dbReference type="KEGG" id="lmat:92511402"/>
<sequence length="171" mass="19597">MSFFERPHRLMSASSVVMGLKPETLREIDDYAVWMEKVRAELVAIYGEGAMESEVSHITYATSDDPTHFSSRITGEVFERLRGYKALLGKADSIKRQRADKMQLQEVMEAAIRLDTHGGKSLRQQQRDLRRLKESIAQLNRQEAEAKYQLACLSPQLKNIFMADAIRVCFL</sequence>
<keyword evidence="1" id="KW-0175">Coiled coil</keyword>
<evidence type="ECO:0000313" key="2">
    <source>
        <dbReference type="EMBL" id="KAG5467087.1"/>
    </source>
</evidence>
<evidence type="ECO:0000256" key="1">
    <source>
        <dbReference type="SAM" id="Coils"/>
    </source>
</evidence>
<proteinExistence type="predicted"/>
<evidence type="ECO:0000313" key="3">
    <source>
        <dbReference type="Proteomes" id="UP000673552"/>
    </source>
</evidence>
<gene>
    <name evidence="2" type="ORF">LSCM1_01268</name>
</gene>
<dbReference type="GeneID" id="92511402"/>
<dbReference type="RefSeq" id="XP_067174995.1">
    <property type="nucleotide sequence ID" value="XM_067318890.1"/>
</dbReference>
<dbReference type="OrthoDB" id="260465at2759"/>
<dbReference type="AlphaFoldDB" id="A0A836GGD4"/>
<accession>A0A836GGD4</accession>